<dbReference type="Gene3D" id="2.30.170.40">
    <property type="entry name" value="Ribosomal protein L28/L24"/>
    <property type="match status" value="1"/>
</dbReference>
<dbReference type="OrthoDB" id="9805609at2"/>
<dbReference type="GO" id="GO:0005840">
    <property type="term" value="C:ribosome"/>
    <property type="evidence" value="ECO:0007669"/>
    <property type="project" value="UniProtKB-KW"/>
</dbReference>
<dbReference type="PANTHER" id="PTHR39080">
    <property type="entry name" value="50S RIBOSOMAL PROTEIN L28"/>
    <property type="match status" value="1"/>
</dbReference>
<comment type="similarity">
    <text evidence="1 5">Belongs to the bacterial ribosomal protein bL28 family.</text>
</comment>
<sequence length="62" mass="7057">MAKCSICEKSVHFGHKVSHSNKKSNKMWKPNIKRVKAMVNGAPKRIYVCTQCLKSNKVVRAQ</sequence>
<evidence type="ECO:0000313" key="7">
    <source>
        <dbReference type="Proteomes" id="UP000294545"/>
    </source>
</evidence>
<protein>
    <recommendedName>
        <fullName evidence="4 5">Large ribosomal subunit protein bL28</fullName>
    </recommendedName>
</protein>
<organism evidence="6 7">
    <name type="scientific">Natranaerovirga hydrolytica</name>
    <dbReference type="NCBI Taxonomy" id="680378"/>
    <lineage>
        <taxon>Bacteria</taxon>
        <taxon>Bacillati</taxon>
        <taxon>Bacillota</taxon>
        <taxon>Clostridia</taxon>
        <taxon>Lachnospirales</taxon>
        <taxon>Natranaerovirgaceae</taxon>
        <taxon>Natranaerovirga</taxon>
    </lineage>
</organism>
<dbReference type="SUPFAM" id="SSF143800">
    <property type="entry name" value="L28p-like"/>
    <property type="match status" value="1"/>
</dbReference>
<dbReference type="GO" id="GO:0003735">
    <property type="term" value="F:structural constituent of ribosome"/>
    <property type="evidence" value="ECO:0007669"/>
    <property type="project" value="InterPro"/>
</dbReference>
<evidence type="ECO:0000256" key="5">
    <source>
        <dbReference type="HAMAP-Rule" id="MF_00373"/>
    </source>
</evidence>
<dbReference type="Proteomes" id="UP000294545">
    <property type="component" value="Unassembled WGS sequence"/>
</dbReference>
<dbReference type="InterPro" id="IPR037147">
    <property type="entry name" value="Ribosomal_bL28_sf"/>
</dbReference>
<dbReference type="InterPro" id="IPR050096">
    <property type="entry name" value="Bacterial_rp_bL28"/>
</dbReference>
<accession>A0A4R1MYF6</accession>
<dbReference type="RefSeq" id="WP_132280698.1">
    <property type="nucleotide sequence ID" value="NZ_SMGQ01000011.1"/>
</dbReference>
<evidence type="ECO:0000313" key="6">
    <source>
        <dbReference type="EMBL" id="TCK98328.1"/>
    </source>
</evidence>
<dbReference type="HAMAP" id="MF_00373">
    <property type="entry name" value="Ribosomal_bL28"/>
    <property type="match status" value="1"/>
</dbReference>
<dbReference type="PANTHER" id="PTHR39080:SF1">
    <property type="entry name" value="LARGE RIBOSOMAL SUBUNIT PROTEIN BL28A"/>
    <property type="match status" value="1"/>
</dbReference>
<dbReference type="InterPro" id="IPR026569">
    <property type="entry name" value="Ribosomal_bL28"/>
</dbReference>
<comment type="caution">
    <text evidence="6">The sequence shown here is derived from an EMBL/GenBank/DDBJ whole genome shotgun (WGS) entry which is preliminary data.</text>
</comment>
<evidence type="ECO:0000256" key="1">
    <source>
        <dbReference type="ARBA" id="ARBA00008760"/>
    </source>
</evidence>
<evidence type="ECO:0000256" key="4">
    <source>
        <dbReference type="ARBA" id="ARBA00035174"/>
    </source>
</evidence>
<dbReference type="InterPro" id="IPR001383">
    <property type="entry name" value="Ribosomal_bL28_bact-type"/>
</dbReference>
<dbReference type="Pfam" id="PF00830">
    <property type="entry name" value="Ribosomal_L28"/>
    <property type="match status" value="1"/>
</dbReference>
<evidence type="ECO:0000256" key="2">
    <source>
        <dbReference type="ARBA" id="ARBA00022980"/>
    </source>
</evidence>
<gene>
    <name evidence="5" type="primary">rpmB</name>
    <name evidence="6" type="ORF">EDC19_0748</name>
</gene>
<evidence type="ECO:0000256" key="3">
    <source>
        <dbReference type="ARBA" id="ARBA00023274"/>
    </source>
</evidence>
<dbReference type="NCBIfam" id="TIGR00009">
    <property type="entry name" value="L28"/>
    <property type="match status" value="1"/>
</dbReference>
<name>A0A4R1MYF6_9FIRM</name>
<keyword evidence="7" id="KW-1185">Reference proteome</keyword>
<keyword evidence="2 5" id="KW-0689">Ribosomal protein</keyword>
<dbReference type="AlphaFoldDB" id="A0A4R1MYF6"/>
<dbReference type="InterPro" id="IPR034704">
    <property type="entry name" value="Ribosomal_bL28/bL31-like_sf"/>
</dbReference>
<proteinExistence type="inferred from homology"/>
<keyword evidence="3 5" id="KW-0687">Ribonucleoprotein</keyword>
<dbReference type="EMBL" id="SMGQ01000011">
    <property type="protein sequence ID" value="TCK98328.1"/>
    <property type="molecule type" value="Genomic_DNA"/>
</dbReference>
<dbReference type="GO" id="GO:1990904">
    <property type="term" value="C:ribonucleoprotein complex"/>
    <property type="evidence" value="ECO:0007669"/>
    <property type="project" value="UniProtKB-KW"/>
</dbReference>
<reference evidence="6 7" key="1">
    <citation type="submission" date="2019-03" db="EMBL/GenBank/DDBJ databases">
        <title>Genomic Encyclopedia of Type Strains, Phase IV (KMG-IV): sequencing the most valuable type-strain genomes for metagenomic binning, comparative biology and taxonomic classification.</title>
        <authorList>
            <person name="Goeker M."/>
        </authorList>
    </citation>
    <scope>NUCLEOTIDE SEQUENCE [LARGE SCALE GENOMIC DNA]</scope>
    <source>
        <strain evidence="6 7">DSM 24176</strain>
    </source>
</reference>
<dbReference type="GO" id="GO:0006412">
    <property type="term" value="P:translation"/>
    <property type="evidence" value="ECO:0007669"/>
    <property type="project" value="UniProtKB-UniRule"/>
</dbReference>